<dbReference type="KEGG" id="hoh:Hoch_4812"/>
<feature type="region of interest" description="Disordered" evidence="5">
    <location>
        <begin position="84"/>
        <end position="292"/>
    </location>
</feature>
<name>D0LST0_HALO1</name>
<comment type="subcellular location">
    <subcellularLocation>
        <location evidence="1">Cell outer membrane</location>
    </subcellularLocation>
</comment>
<feature type="region of interest" description="Disordered" evidence="5">
    <location>
        <begin position="1473"/>
        <end position="1502"/>
    </location>
</feature>
<feature type="compositionally biased region" description="Acidic residues" evidence="5">
    <location>
        <begin position="316"/>
        <end position="351"/>
    </location>
</feature>
<dbReference type="HOGENOM" id="CLU_239249_0_0_7"/>
<dbReference type="InterPro" id="IPR006665">
    <property type="entry name" value="OmpA-like"/>
</dbReference>
<feature type="domain" description="OmpA-like" evidence="7">
    <location>
        <begin position="1629"/>
        <end position="1747"/>
    </location>
</feature>
<accession>D0LST0</accession>
<dbReference type="CDD" id="cd07185">
    <property type="entry name" value="OmpA_C-like"/>
    <property type="match status" value="1"/>
</dbReference>
<evidence type="ECO:0000256" key="3">
    <source>
        <dbReference type="ARBA" id="ARBA00023237"/>
    </source>
</evidence>
<dbReference type="PANTHER" id="PTHR30329">
    <property type="entry name" value="STATOR ELEMENT OF FLAGELLAR MOTOR COMPLEX"/>
    <property type="match status" value="1"/>
</dbReference>
<evidence type="ECO:0000313" key="9">
    <source>
        <dbReference type="Proteomes" id="UP000001880"/>
    </source>
</evidence>
<dbReference type="PRINTS" id="PR01021">
    <property type="entry name" value="OMPADOMAIN"/>
</dbReference>
<dbReference type="Gene3D" id="4.10.1080.10">
    <property type="entry name" value="TSP type-3 repeat"/>
    <property type="match status" value="3"/>
</dbReference>
<feature type="compositionally biased region" description="Acidic residues" evidence="5">
    <location>
        <begin position="1045"/>
        <end position="1055"/>
    </location>
</feature>
<dbReference type="PROSITE" id="PS51123">
    <property type="entry name" value="OMPA_2"/>
    <property type="match status" value="1"/>
</dbReference>
<feature type="region of interest" description="Disordered" evidence="5">
    <location>
        <begin position="966"/>
        <end position="1109"/>
    </location>
</feature>
<feature type="compositionally biased region" description="Pro residues" evidence="5">
    <location>
        <begin position="1477"/>
        <end position="1496"/>
    </location>
</feature>
<dbReference type="GO" id="GO:0005509">
    <property type="term" value="F:calcium ion binding"/>
    <property type="evidence" value="ECO:0007669"/>
    <property type="project" value="InterPro"/>
</dbReference>
<feature type="compositionally biased region" description="Acidic residues" evidence="5">
    <location>
        <begin position="1064"/>
        <end position="1081"/>
    </location>
</feature>
<dbReference type="InterPro" id="IPR006664">
    <property type="entry name" value="OMP_bac"/>
</dbReference>
<feature type="region of interest" description="Disordered" evidence="5">
    <location>
        <begin position="304"/>
        <end position="380"/>
    </location>
</feature>
<keyword evidence="2 4" id="KW-0472">Membrane</keyword>
<gene>
    <name evidence="8" type="ordered locus">Hoch_4812</name>
</gene>
<dbReference type="GO" id="GO:0009279">
    <property type="term" value="C:cell outer membrane"/>
    <property type="evidence" value="ECO:0007669"/>
    <property type="project" value="UniProtKB-SubCell"/>
</dbReference>
<feature type="compositionally biased region" description="Acidic residues" evidence="5">
    <location>
        <begin position="1011"/>
        <end position="1021"/>
    </location>
</feature>
<evidence type="ECO:0000256" key="2">
    <source>
        <dbReference type="ARBA" id="ARBA00023136"/>
    </source>
</evidence>
<reference evidence="8 9" key="1">
    <citation type="journal article" date="2010" name="Stand. Genomic Sci.">
        <title>Complete genome sequence of Haliangium ochraceum type strain (SMP-2).</title>
        <authorList>
            <consortium name="US DOE Joint Genome Institute (JGI-PGF)"/>
            <person name="Ivanova N."/>
            <person name="Daum C."/>
            <person name="Lang E."/>
            <person name="Abt B."/>
            <person name="Kopitz M."/>
            <person name="Saunders E."/>
            <person name="Lapidus A."/>
            <person name="Lucas S."/>
            <person name="Glavina Del Rio T."/>
            <person name="Nolan M."/>
            <person name="Tice H."/>
            <person name="Copeland A."/>
            <person name="Cheng J.F."/>
            <person name="Chen F."/>
            <person name="Bruce D."/>
            <person name="Goodwin L."/>
            <person name="Pitluck S."/>
            <person name="Mavromatis K."/>
            <person name="Pati A."/>
            <person name="Mikhailova N."/>
            <person name="Chen A."/>
            <person name="Palaniappan K."/>
            <person name="Land M."/>
            <person name="Hauser L."/>
            <person name="Chang Y.J."/>
            <person name="Jeffries C.D."/>
            <person name="Detter J.C."/>
            <person name="Brettin T."/>
            <person name="Rohde M."/>
            <person name="Goker M."/>
            <person name="Bristow J."/>
            <person name="Markowitz V."/>
            <person name="Eisen J.A."/>
            <person name="Hugenholtz P."/>
            <person name="Kyrpides N.C."/>
            <person name="Klenk H.P."/>
        </authorList>
    </citation>
    <scope>NUCLEOTIDE SEQUENCE [LARGE SCALE GENOMIC DNA]</scope>
    <source>
        <strain evidence="9">DSM 14365 / CIP 107738 / JCM 11303 / AJ 13395 / SMP-2</strain>
    </source>
</reference>
<feature type="chain" id="PRO_5003010552" evidence="6">
    <location>
        <begin position="48"/>
        <end position="1755"/>
    </location>
</feature>
<evidence type="ECO:0000313" key="8">
    <source>
        <dbReference type="EMBL" id="ACY17302.1"/>
    </source>
</evidence>
<dbReference type="Proteomes" id="UP000001880">
    <property type="component" value="Chromosome"/>
</dbReference>
<dbReference type="EMBL" id="CP001804">
    <property type="protein sequence ID" value="ACY17302.1"/>
    <property type="molecule type" value="Genomic_DNA"/>
</dbReference>
<evidence type="ECO:0000256" key="6">
    <source>
        <dbReference type="SAM" id="SignalP"/>
    </source>
</evidence>
<evidence type="ECO:0000259" key="7">
    <source>
        <dbReference type="PROSITE" id="PS51123"/>
    </source>
</evidence>
<feature type="compositionally biased region" description="Acidic residues" evidence="5">
    <location>
        <begin position="197"/>
        <end position="222"/>
    </location>
</feature>
<organism evidence="8 9">
    <name type="scientific">Haliangium ochraceum (strain DSM 14365 / JCM 11303 / SMP-2)</name>
    <dbReference type="NCBI Taxonomy" id="502025"/>
    <lineage>
        <taxon>Bacteria</taxon>
        <taxon>Pseudomonadati</taxon>
        <taxon>Myxococcota</taxon>
        <taxon>Polyangia</taxon>
        <taxon>Haliangiales</taxon>
        <taxon>Kofleriaceae</taxon>
        <taxon>Haliangium</taxon>
    </lineage>
</organism>
<proteinExistence type="predicted"/>
<feature type="compositionally biased region" description="Acidic residues" evidence="5">
    <location>
        <begin position="826"/>
        <end position="837"/>
    </location>
</feature>
<evidence type="ECO:0000256" key="1">
    <source>
        <dbReference type="ARBA" id="ARBA00004442"/>
    </source>
</evidence>
<dbReference type="STRING" id="502025.Hoch_4812"/>
<dbReference type="Pfam" id="PF00691">
    <property type="entry name" value="OmpA"/>
    <property type="match status" value="1"/>
</dbReference>
<feature type="compositionally biased region" description="Acidic residues" evidence="5">
    <location>
        <begin position="259"/>
        <end position="286"/>
    </location>
</feature>
<keyword evidence="3" id="KW-0998">Cell outer membrane</keyword>
<dbReference type="InterPro" id="IPR036737">
    <property type="entry name" value="OmpA-like_sf"/>
</dbReference>
<feature type="compositionally biased region" description="Acidic residues" evidence="5">
    <location>
        <begin position="731"/>
        <end position="743"/>
    </location>
</feature>
<feature type="compositionally biased region" description="Basic and acidic residues" evidence="5">
    <location>
        <begin position="412"/>
        <end position="422"/>
    </location>
</feature>
<evidence type="ECO:0000256" key="5">
    <source>
        <dbReference type="SAM" id="MobiDB-lite"/>
    </source>
</evidence>
<dbReference type="SUPFAM" id="SSF103647">
    <property type="entry name" value="TSP type-3 repeat"/>
    <property type="match status" value="2"/>
</dbReference>
<dbReference type="PANTHER" id="PTHR30329:SF21">
    <property type="entry name" value="LIPOPROTEIN YIAD-RELATED"/>
    <property type="match status" value="1"/>
</dbReference>
<keyword evidence="6" id="KW-0732">Signal</keyword>
<feature type="region of interest" description="Disordered" evidence="5">
    <location>
        <begin position="804"/>
        <end position="879"/>
    </location>
</feature>
<feature type="compositionally biased region" description="Acidic residues" evidence="5">
    <location>
        <begin position="485"/>
        <end position="502"/>
    </location>
</feature>
<feature type="region of interest" description="Disordered" evidence="5">
    <location>
        <begin position="725"/>
        <end position="771"/>
    </location>
</feature>
<evidence type="ECO:0000256" key="4">
    <source>
        <dbReference type="PROSITE-ProRule" id="PRU00473"/>
    </source>
</evidence>
<dbReference type="SUPFAM" id="SSF103088">
    <property type="entry name" value="OmpA-like"/>
    <property type="match status" value="1"/>
</dbReference>
<feature type="signal peptide" evidence="6">
    <location>
        <begin position="1"/>
        <end position="47"/>
    </location>
</feature>
<dbReference type="Gene3D" id="3.30.1330.60">
    <property type="entry name" value="OmpA-like domain"/>
    <property type="match status" value="1"/>
</dbReference>
<dbReference type="InterPro" id="IPR050330">
    <property type="entry name" value="Bact_OuterMem_StrucFunc"/>
</dbReference>
<feature type="compositionally biased region" description="Acidic residues" evidence="5">
    <location>
        <begin position="129"/>
        <end position="163"/>
    </location>
</feature>
<dbReference type="eggNOG" id="COG2885">
    <property type="taxonomic scope" value="Bacteria"/>
</dbReference>
<dbReference type="InterPro" id="IPR028974">
    <property type="entry name" value="TSP_type-3_rpt"/>
</dbReference>
<keyword evidence="9" id="KW-1185">Reference proteome</keyword>
<sequence>MHNFNPSAPLRKLLRTHQRRPRNLLEQACFASLVPLIVSLMACAAPAADEAASERGVHFVGLAPLHVAEFGALAENAALRGGTLNVDSDDDGVNDDRDVAPSNPYRCRDLDNDQCDDCSQTGPDRSGGDEDNDGEDNDGDGACDIGDDDDDDDGVPDGEDEAPTDPAACSDQDNDGCDDCTRTGPQGDGADPRNDGPDFDNDGSCDIGDPDDDNDGVPDGEDAAPKNPRSCRDLDNDGCNDCSRTGADQSGGDTFNDGNDFDGDEQCDSGDTDDDNDGSEDNDDWNDFNPNLCSDTDADTCDDCSSGRYAPANDGVDTDADASCDDGDVDDDNDGLRDEDEGGATADDDGDGVPNRKDLDSDNDGLSDAVEAGHGLAGGDGFVACASGNGSNGLCDALETSGDSGASNYIIRDTDGDTRPDFVDIDSDNDGACDLAESGGDGLDPDNDHRIDDATDEDGDGIRAPGDDDDTVFGYPMLAPSNFDSDGDSIPDAFDTADDGDAAGDSNRDGVSDNVQCEDPPGWPFCPDDDGDGQPDYMEFTDSDRDGVSDGDDLDLDGDGLPSALENMFGIAPYGDADGDNVPNYLDTDNRGDGVANACADALAPFGRCDAPPRIFDEDGDGVPNHQDLDSDGDGILDATEAGHRASDADGDGMVDGRSGQNGLLDALETLPESGFLRYAVLHTDRELPGGDDIPDFLDLDSDADGRFDIDEVATLARFDRNFDGRIDDRTDADEDGLPDESIDANAARYGMPSGATNPRPDDLDGDGIPDAYDGHVPGAFMSSDTDSDIRPDALECIGGWPCPDAGQDGTPNYADANDTDRDAFGDGEDIDADGDGIPDKLENQLGLDPEADGDGDGLANFYDNGDRGDGAAGDCPDEDGNGICDLFSTLYDRDGDRLPNHLDSDADGDLVLDLYEAGHERGDEDGDWYTDGAVGQNGLSDDLEAGVDSGAIAYALRDSDGDGVMDFLDDDSDGDTISDLHEGTDGTPGSAPLDTDGDATPDMRDHDTDSDGISDFDESGENSMTLGPVDTDNDGTPDFRDLDADGDGVSDEVEAGANPDAPADTDSDGEPDFQDIDSDDDSIKDGVDNCRLLPNRDQVDSDGDGQGDVCDATPGNGSAGFYGVQGGGGGCSAAGDARRGELLLLLAALLLPLVLRPARRDRRPRPRRLLRTRHGATLLGALLLLAASAPPAAAQIAEVSSSFSLERFRLATDSAGILDVEGARVGAPLSLDFGLWLGYADDPLNVYFRMDEDAERERVGALVSRRSGGALSGAVALWYGLQLGIVLDVVVYQEQDAAMLMGGDSLSSFGVSAMNFVPKYQLLSQDSHGFDVAVAAAFTVPVQSSDDYFADRGLSFRPALMIGRDITPRLRGGVDLGYHSRKRQESLDLEIDDEAFARAGLGYSITEEIELTSTLAMATRARDFFSSFNENYSELKGGMNYQMGRVTTFAAAGLGIQEGFGTPDWRVLAGVRVGPPREPAPAPLPPAPAPEPEPAPLDSDGDGILDADDACPEEAETFNQFEDSDGCPDELLDSDGDNIFDHLDECPTVAEDLDGFMDEDGCPDADNDGDGVLDQADGCMNEAGPIENRGCPDADRDGDTIVDRLDNCPDEAGPVENQGCVKEQLVQITDNQIIILDRVYFETDKARIRSRSFALLNNVVQVLEAHPEIANVRIEGHTDDRGSDAYNLDLSDRRAASVVSFLIEAGVDPVRLQSVGYGETRPVRENGSREGRAANRRVEFHIVRDAEPARGAVP</sequence>
<protein>
    <submittedName>
        <fullName evidence="8">OmpA/MotB domain protein</fullName>
    </submittedName>
</protein>
<feature type="region of interest" description="Disordered" evidence="5">
    <location>
        <begin position="411"/>
        <end position="555"/>
    </location>
</feature>
<feature type="compositionally biased region" description="Acidic residues" evidence="5">
    <location>
        <begin position="966"/>
        <end position="977"/>
    </location>
</feature>